<protein>
    <submittedName>
        <fullName evidence="1">Uncharacterized protein</fullName>
    </submittedName>
</protein>
<sequence length="106" mass="12496">MRKFISFPIRQGETAVAVLWRRGAFQSEKYRERIALGYPFLYFKRKRLKPSSGGKAAVSRVKYKLIIRVKLINSYILNKPLFPLLQRIQRLVLRCCAFLSLFDENV</sequence>
<organism evidence="1 2">
    <name type="scientific">Paenibacillus algorifonticola</name>
    <dbReference type="NCBI Taxonomy" id="684063"/>
    <lineage>
        <taxon>Bacteria</taxon>
        <taxon>Bacillati</taxon>
        <taxon>Bacillota</taxon>
        <taxon>Bacilli</taxon>
        <taxon>Bacillales</taxon>
        <taxon>Paenibacillaceae</taxon>
        <taxon>Paenibacillus</taxon>
    </lineage>
</organism>
<name>A0A1I2F9C3_9BACL</name>
<reference evidence="2" key="1">
    <citation type="submission" date="2016-10" db="EMBL/GenBank/DDBJ databases">
        <authorList>
            <person name="Varghese N."/>
            <person name="Submissions S."/>
        </authorList>
    </citation>
    <scope>NUCLEOTIDE SEQUENCE [LARGE SCALE GENOMIC DNA]</scope>
    <source>
        <strain evidence="2">CGMCC 1.10223</strain>
    </source>
</reference>
<dbReference type="AlphaFoldDB" id="A0A1I2F9C3"/>
<proteinExistence type="predicted"/>
<gene>
    <name evidence="1" type="ORF">SAMN04487969_11195</name>
</gene>
<evidence type="ECO:0000313" key="1">
    <source>
        <dbReference type="EMBL" id="SFF01131.1"/>
    </source>
</evidence>
<accession>A0A1I2F9C3</accession>
<dbReference type="Proteomes" id="UP000183410">
    <property type="component" value="Unassembled WGS sequence"/>
</dbReference>
<keyword evidence="2" id="KW-1185">Reference proteome</keyword>
<dbReference type="EMBL" id="FONN01000011">
    <property type="protein sequence ID" value="SFF01131.1"/>
    <property type="molecule type" value="Genomic_DNA"/>
</dbReference>
<evidence type="ECO:0000313" key="2">
    <source>
        <dbReference type="Proteomes" id="UP000183410"/>
    </source>
</evidence>